<dbReference type="CDD" id="cd02440">
    <property type="entry name" value="AdoMet_MTases"/>
    <property type="match status" value="1"/>
</dbReference>
<dbReference type="InterPro" id="IPR029063">
    <property type="entry name" value="SAM-dependent_MTases_sf"/>
</dbReference>
<evidence type="ECO:0000259" key="7">
    <source>
        <dbReference type="Pfam" id="PF05175"/>
    </source>
</evidence>
<organism evidence="9 10">
    <name type="scientific">Limnobacter parvus</name>
    <dbReference type="NCBI Taxonomy" id="2939690"/>
    <lineage>
        <taxon>Bacteria</taxon>
        <taxon>Pseudomonadati</taxon>
        <taxon>Pseudomonadota</taxon>
        <taxon>Betaproteobacteria</taxon>
        <taxon>Burkholderiales</taxon>
        <taxon>Burkholderiaceae</taxon>
        <taxon>Limnobacter</taxon>
    </lineage>
</organism>
<dbReference type="GO" id="GO:0032259">
    <property type="term" value="P:methylation"/>
    <property type="evidence" value="ECO:0007669"/>
    <property type="project" value="UniProtKB-KW"/>
</dbReference>
<evidence type="ECO:0000256" key="4">
    <source>
        <dbReference type="ARBA" id="ARBA00048391"/>
    </source>
</evidence>
<accession>A0ABT1XCU0</accession>
<dbReference type="GO" id="GO:0102559">
    <property type="term" value="F:peptide chain release factor N(5)-glutamine methyltransferase activity"/>
    <property type="evidence" value="ECO:0007669"/>
    <property type="project" value="UniProtKB-EC"/>
</dbReference>
<evidence type="ECO:0000256" key="6">
    <source>
        <dbReference type="SAM" id="MobiDB-lite"/>
    </source>
</evidence>
<evidence type="ECO:0000256" key="3">
    <source>
        <dbReference type="ARBA" id="ARBA00022691"/>
    </source>
</evidence>
<feature type="binding site" evidence="5">
    <location>
        <begin position="195"/>
        <end position="198"/>
    </location>
    <ligand>
        <name>substrate</name>
    </ligand>
</feature>
<dbReference type="InterPro" id="IPR050320">
    <property type="entry name" value="N5-glutamine_MTase"/>
</dbReference>
<sequence length="287" mass="31600">MSTLPQPTVESVLQQTREETGLPPSELRVLMSHITGFDRVGLVTKGNRELPMDQLSAFKSLAARRKNGEPIAYLVQQKEFYSRPFFVDPRVLIPRPETEELVEHALGFLQSKSTENLLTRVLDIGCGSGAIAVSLALENPILEVTASDISADALWVAQYNANELGAKNVRFIQSDLFADLLNQTPALAFDLICSNPPYIEQGDIHLEQGDLRFEPAQALTDGGDGLRFYREIARHSPTLLRTGGGVLVEHGYNQQQAVKALFSQAPYVQAQGLPDLAGTPRFVFARI</sequence>
<proteinExistence type="inferred from homology"/>
<evidence type="ECO:0000259" key="8">
    <source>
        <dbReference type="Pfam" id="PF17827"/>
    </source>
</evidence>
<evidence type="ECO:0000256" key="2">
    <source>
        <dbReference type="ARBA" id="ARBA00022679"/>
    </source>
</evidence>
<feature type="region of interest" description="Disordered" evidence="6">
    <location>
        <begin position="1"/>
        <end position="21"/>
    </location>
</feature>
<keyword evidence="10" id="KW-1185">Reference proteome</keyword>
<reference evidence="9" key="1">
    <citation type="submission" date="2022-07" db="EMBL/GenBank/DDBJ databases">
        <authorList>
            <person name="Xamxidin M."/>
        </authorList>
    </citation>
    <scope>NUCLEOTIDE SEQUENCE</scope>
    <source>
        <strain evidence="9">YS8-69</strain>
    </source>
</reference>
<dbReference type="EC" id="2.1.1.297" evidence="5"/>
<dbReference type="PANTHER" id="PTHR18895">
    <property type="entry name" value="HEMK METHYLTRANSFERASE"/>
    <property type="match status" value="1"/>
</dbReference>
<dbReference type="InterPro" id="IPR040758">
    <property type="entry name" value="PrmC_N"/>
</dbReference>
<feature type="domain" description="Release factor glutamine methyltransferase N-terminal" evidence="8">
    <location>
        <begin position="20"/>
        <end position="75"/>
    </location>
</feature>
<comment type="catalytic activity">
    <reaction evidence="4 5">
        <text>L-glutaminyl-[peptide chain release factor] + S-adenosyl-L-methionine = N(5)-methyl-L-glutaminyl-[peptide chain release factor] + S-adenosyl-L-homocysteine + H(+)</text>
        <dbReference type="Rhea" id="RHEA:42896"/>
        <dbReference type="Rhea" id="RHEA-COMP:10271"/>
        <dbReference type="Rhea" id="RHEA-COMP:10272"/>
        <dbReference type="ChEBI" id="CHEBI:15378"/>
        <dbReference type="ChEBI" id="CHEBI:30011"/>
        <dbReference type="ChEBI" id="CHEBI:57856"/>
        <dbReference type="ChEBI" id="CHEBI:59789"/>
        <dbReference type="ChEBI" id="CHEBI:61891"/>
        <dbReference type="EC" id="2.1.1.297"/>
    </reaction>
</comment>
<feature type="domain" description="Methyltransferase small" evidence="7">
    <location>
        <begin position="114"/>
        <end position="223"/>
    </location>
</feature>
<dbReference type="Gene3D" id="3.40.50.150">
    <property type="entry name" value="Vaccinia Virus protein VP39"/>
    <property type="match status" value="1"/>
</dbReference>
<evidence type="ECO:0000256" key="5">
    <source>
        <dbReference type="HAMAP-Rule" id="MF_02126"/>
    </source>
</evidence>
<dbReference type="Gene3D" id="1.10.8.10">
    <property type="entry name" value="DNA helicase RuvA subunit, C-terminal domain"/>
    <property type="match status" value="1"/>
</dbReference>
<feature type="compositionally biased region" description="Polar residues" evidence="6">
    <location>
        <begin position="1"/>
        <end position="15"/>
    </location>
</feature>
<keyword evidence="2 5" id="KW-0808">Transferase</keyword>
<dbReference type="InterPro" id="IPR007848">
    <property type="entry name" value="Small_mtfrase_dom"/>
</dbReference>
<evidence type="ECO:0000313" key="10">
    <source>
        <dbReference type="Proteomes" id="UP001165267"/>
    </source>
</evidence>
<dbReference type="InterPro" id="IPR004556">
    <property type="entry name" value="HemK-like"/>
</dbReference>
<comment type="function">
    <text evidence="5">Methylates the class 1 translation termination release factors RF1/PrfA and RF2/PrfB on the glutamine residue of the universally conserved GGQ motif.</text>
</comment>
<name>A0ABT1XCU0_9BURK</name>
<keyword evidence="1 5" id="KW-0489">Methyltransferase</keyword>
<feature type="binding site" evidence="5">
    <location>
        <position position="195"/>
    </location>
    <ligand>
        <name>S-adenosyl-L-methionine</name>
        <dbReference type="ChEBI" id="CHEBI:59789"/>
    </ligand>
</feature>
<dbReference type="Pfam" id="PF17827">
    <property type="entry name" value="PrmC_N"/>
    <property type="match status" value="1"/>
</dbReference>
<gene>
    <name evidence="5 9" type="primary">prmC</name>
    <name evidence="9" type="ORF">NSP04_00415</name>
</gene>
<comment type="caution">
    <text evidence="5">Lacks conserved residue(s) required for the propagation of feature annotation.</text>
</comment>
<comment type="caution">
    <text evidence="9">The sequence shown here is derived from an EMBL/GenBank/DDBJ whole genome shotgun (WGS) entry which is preliminary data.</text>
</comment>
<dbReference type="HAMAP" id="MF_02126">
    <property type="entry name" value="RF_methyltr_PrmC"/>
    <property type="match status" value="1"/>
</dbReference>
<protein>
    <recommendedName>
        <fullName evidence="5">Release factor glutamine methyltransferase</fullName>
        <shortName evidence="5">RF MTase</shortName>
        <ecNumber evidence="5">2.1.1.297</ecNumber>
    </recommendedName>
    <alternativeName>
        <fullName evidence="5">N5-glutamine methyltransferase PrmC</fullName>
    </alternativeName>
    <alternativeName>
        <fullName evidence="5">Protein-(glutamine-N5) MTase PrmC</fullName>
    </alternativeName>
    <alternativeName>
        <fullName evidence="5">Protein-glutamine N-methyltransferase PrmC</fullName>
    </alternativeName>
</protein>
<keyword evidence="3 5" id="KW-0949">S-adenosyl-L-methionine</keyword>
<dbReference type="RefSeq" id="WP_257510360.1">
    <property type="nucleotide sequence ID" value="NZ_JANKHG010000001.1"/>
</dbReference>
<evidence type="ECO:0000313" key="9">
    <source>
        <dbReference type="EMBL" id="MCR2745107.1"/>
    </source>
</evidence>
<feature type="binding site" evidence="5">
    <location>
        <position position="148"/>
    </location>
    <ligand>
        <name>S-adenosyl-L-methionine</name>
        <dbReference type="ChEBI" id="CHEBI:59789"/>
    </ligand>
</feature>
<dbReference type="Pfam" id="PF05175">
    <property type="entry name" value="MTS"/>
    <property type="match status" value="1"/>
</dbReference>
<dbReference type="NCBIfam" id="TIGR00536">
    <property type="entry name" value="hemK_fam"/>
    <property type="match status" value="1"/>
</dbReference>
<comment type="similarity">
    <text evidence="5">Belongs to the protein N5-glutamine methyltransferase family. PrmC subfamily.</text>
</comment>
<dbReference type="Proteomes" id="UP001165267">
    <property type="component" value="Unassembled WGS sequence"/>
</dbReference>
<dbReference type="InterPro" id="IPR019874">
    <property type="entry name" value="RF_methyltr_PrmC"/>
</dbReference>
<feature type="binding site" evidence="5">
    <location>
        <begin position="125"/>
        <end position="129"/>
    </location>
    <ligand>
        <name>S-adenosyl-L-methionine</name>
        <dbReference type="ChEBI" id="CHEBI:59789"/>
    </ligand>
</feature>
<dbReference type="SUPFAM" id="SSF53335">
    <property type="entry name" value="S-adenosyl-L-methionine-dependent methyltransferases"/>
    <property type="match status" value="1"/>
</dbReference>
<dbReference type="PANTHER" id="PTHR18895:SF74">
    <property type="entry name" value="MTRF1L RELEASE FACTOR GLUTAMINE METHYLTRANSFERASE"/>
    <property type="match status" value="1"/>
</dbReference>
<dbReference type="NCBIfam" id="TIGR03534">
    <property type="entry name" value="RF_mod_PrmC"/>
    <property type="match status" value="1"/>
</dbReference>
<evidence type="ECO:0000256" key="1">
    <source>
        <dbReference type="ARBA" id="ARBA00022603"/>
    </source>
</evidence>
<dbReference type="EMBL" id="JANKHG010000001">
    <property type="protein sequence ID" value="MCR2745107.1"/>
    <property type="molecule type" value="Genomic_DNA"/>
</dbReference>